<keyword evidence="1" id="KW-0812">Transmembrane</keyword>
<organism evidence="3 4">
    <name type="scientific">Candidatus Desulfovibrio intestinavium</name>
    <dbReference type="NCBI Taxonomy" id="2838534"/>
    <lineage>
        <taxon>Bacteria</taxon>
        <taxon>Pseudomonadati</taxon>
        <taxon>Thermodesulfobacteriota</taxon>
        <taxon>Desulfovibrionia</taxon>
        <taxon>Desulfovibrionales</taxon>
        <taxon>Desulfovibrionaceae</taxon>
        <taxon>Desulfovibrio</taxon>
    </lineage>
</organism>
<feature type="chain" id="PRO_5038650524" evidence="2">
    <location>
        <begin position="20"/>
        <end position="249"/>
    </location>
</feature>
<keyword evidence="1" id="KW-1133">Transmembrane helix</keyword>
<proteinExistence type="predicted"/>
<dbReference type="GO" id="GO:0016020">
    <property type="term" value="C:membrane"/>
    <property type="evidence" value="ECO:0007669"/>
    <property type="project" value="InterPro"/>
</dbReference>
<feature type="transmembrane region" description="Helical" evidence="1">
    <location>
        <begin position="229"/>
        <end position="247"/>
    </location>
</feature>
<dbReference type="GO" id="GO:0009401">
    <property type="term" value="P:phosphoenolpyruvate-dependent sugar phosphotransferase system"/>
    <property type="evidence" value="ECO:0007669"/>
    <property type="project" value="InterPro"/>
</dbReference>
<gene>
    <name evidence="3" type="ORF">H9784_07375</name>
</gene>
<feature type="transmembrane region" description="Helical" evidence="1">
    <location>
        <begin position="178"/>
        <end position="195"/>
    </location>
</feature>
<feature type="signal peptide" evidence="2">
    <location>
        <begin position="1"/>
        <end position="19"/>
    </location>
</feature>
<evidence type="ECO:0000256" key="1">
    <source>
        <dbReference type="SAM" id="Phobius"/>
    </source>
</evidence>
<reference evidence="3" key="2">
    <citation type="submission" date="2021-04" db="EMBL/GenBank/DDBJ databases">
        <authorList>
            <person name="Gilroy R."/>
        </authorList>
    </citation>
    <scope>NUCLEOTIDE SEQUENCE</scope>
    <source>
        <strain evidence="3">5032</strain>
    </source>
</reference>
<dbReference type="Pfam" id="PF03613">
    <property type="entry name" value="EIID-AGA"/>
    <property type="match status" value="1"/>
</dbReference>
<feature type="transmembrane region" description="Helical" evidence="1">
    <location>
        <begin position="130"/>
        <end position="157"/>
    </location>
</feature>
<evidence type="ECO:0000313" key="4">
    <source>
        <dbReference type="Proteomes" id="UP000823821"/>
    </source>
</evidence>
<keyword evidence="1" id="KW-0472">Membrane</keyword>
<keyword evidence="2" id="KW-0732">Signal</keyword>
<name>A0A9D2HP75_9BACT</name>
<dbReference type="PROSITE" id="PS51108">
    <property type="entry name" value="PTS_EIID"/>
    <property type="match status" value="1"/>
</dbReference>
<dbReference type="InterPro" id="IPR004704">
    <property type="entry name" value="PTS_IID_man"/>
</dbReference>
<dbReference type="Proteomes" id="UP000823821">
    <property type="component" value="Unassembled WGS sequence"/>
</dbReference>
<reference evidence="3" key="1">
    <citation type="journal article" date="2021" name="PeerJ">
        <title>Extensive microbial diversity within the chicken gut microbiome revealed by metagenomics and culture.</title>
        <authorList>
            <person name="Gilroy R."/>
            <person name="Ravi A."/>
            <person name="Getino M."/>
            <person name="Pursley I."/>
            <person name="Horton D.L."/>
            <person name="Alikhan N.F."/>
            <person name="Baker D."/>
            <person name="Gharbi K."/>
            <person name="Hall N."/>
            <person name="Watson M."/>
            <person name="Adriaenssens E.M."/>
            <person name="Foster-Nyarko E."/>
            <person name="Jarju S."/>
            <person name="Secka A."/>
            <person name="Antonio M."/>
            <person name="Oren A."/>
            <person name="Chaudhuri R.R."/>
            <person name="La Ragione R."/>
            <person name="Hildebrand F."/>
            <person name="Pallen M.J."/>
        </authorList>
    </citation>
    <scope>NUCLEOTIDE SEQUENCE</scope>
    <source>
        <strain evidence="3">5032</strain>
    </source>
</reference>
<comment type="caution">
    <text evidence="3">The sequence shown here is derived from an EMBL/GenBank/DDBJ whole genome shotgun (WGS) entry which is preliminary data.</text>
</comment>
<protein>
    <submittedName>
        <fullName evidence="3">PTS system mannose/fructose/sorbose family transporter subunit IID</fullName>
    </submittedName>
</protein>
<accession>A0A9D2HP75</accession>
<evidence type="ECO:0000313" key="3">
    <source>
        <dbReference type="EMBL" id="HJA79369.1"/>
    </source>
</evidence>
<feature type="transmembrane region" description="Helical" evidence="1">
    <location>
        <begin position="201"/>
        <end position="222"/>
    </location>
</feature>
<dbReference type="EMBL" id="DWZD01000041">
    <property type="protein sequence ID" value="HJA79369.1"/>
    <property type="molecule type" value="Genomic_DNA"/>
</dbReference>
<dbReference type="AlphaFoldDB" id="A0A9D2HP75"/>
<evidence type="ECO:0000256" key="2">
    <source>
        <dbReference type="SAM" id="SignalP"/>
    </source>
</evidence>
<sequence>MLPRRTALACLARTLLVNAAVTARGMQLVGQLYVLEPALRHLYPDQEKRAEAASRYLVHSNTHPYMLPFYVGTVLSLENLIAAGSLPGSTVPVVRQTLGSTLSAIGDGFFEGALLPCWALCCVSLLLCELIAPALALTILLFAALLAFRCCSFFYALKHGMAGLTGLKRLNLINWAGRIKLVNAALIVLILWQLAPREAPLSPWDFGILSVGALLCAAWIVGRWRLPRIILWLLLLGALIFMDERLLGV</sequence>